<dbReference type="AlphaFoldDB" id="A0A182TU41"/>
<feature type="compositionally biased region" description="Basic and acidic residues" evidence="1">
    <location>
        <begin position="47"/>
        <end position="59"/>
    </location>
</feature>
<dbReference type="EnsemblMetazoa" id="AMEC005797-RA">
    <property type="protein sequence ID" value="AMEC005797-PA"/>
    <property type="gene ID" value="AMEC005797"/>
</dbReference>
<dbReference type="VEuPathDB" id="VectorBase:AMEC008338"/>
<dbReference type="VEuPathDB" id="VectorBase:AMEC005797"/>
<proteinExistence type="predicted"/>
<sequence>MLASARRLAVAEPAAIKLDPSGGSPRAEPSTPSTCAATVRAAKQRPVVRDASHRYHERSSSYPDELTMNISTEYAPTDGMSRSSYTRSSYRSAYYGGPPEIGGSGAGAPGSQQHEPPYGGGVETIGFADGGNHSRRHYDRSASMAVGASFEGDCNEKPFFAPSPLGSDSYASDEGRHTGGYLANPYYGATAGGSGGGYGHQSSMVRAMPPELGMYGGGCYGSPPVPWYQLPQPSSYHQQQHPGHSQHHHHHHHHHHPHHSQQQRSASPRCYPMPPEHMYNMFNFNR</sequence>
<reference evidence="3" key="1">
    <citation type="submission" date="2014-01" db="EMBL/GenBank/DDBJ databases">
        <title>The Genome Sequence of Anopheles melas CM1001059_A (V2).</title>
        <authorList>
            <consortium name="The Broad Institute Genomics Platform"/>
            <person name="Neafsey D.E."/>
            <person name="Besansky N."/>
            <person name="Howell P."/>
            <person name="Walton C."/>
            <person name="Young S.K."/>
            <person name="Zeng Q."/>
            <person name="Gargeya S."/>
            <person name="Fitzgerald M."/>
            <person name="Haas B."/>
            <person name="Abouelleil A."/>
            <person name="Allen A.W."/>
            <person name="Alvarado L."/>
            <person name="Arachchi H.M."/>
            <person name="Berlin A.M."/>
            <person name="Chapman S.B."/>
            <person name="Gainer-Dewar J."/>
            <person name="Goldberg J."/>
            <person name="Griggs A."/>
            <person name="Gujja S."/>
            <person name="Hansen M."/>
            <person name="Howarth C."/>
            <person name="Imamovic A."/>
            <person name="Ireland A."/>
            <person name="Larimer J."/>
            <person name="McCowan C."/>
            <person name="Murphy C."/>
            <person name="Pearson M."/>
            <person name="Poon T.W."/>
            <person name="Priest M."/>
            <person name="Roberts A."/>
            <person name="Saif S."/>
            <person name="Shea T."/>
            <person name="Sisk P."/>
            <person name="Sykes S."/>
            <person name="Wortman J."/>
            <person name="Nusbaum C."/>
            <person name="Birren B."/>
        </authorList>
    </citation>
    <scope>NUCLEOTIDE SEQUENCE [LARGE SCALE GENOMIC DNA]</scope>
    <source>
        <strain evidence="3">CM1001059</strain>
    </source>
</reference>
<evidence type="ECO:0000313" key="3">
    <source>
        <dbReference type="Proteomes" id="UP000075902"/>
    </source>
</evidence>
<feature type="compositionally biased region" description="Low complexity" evidence="1">
    <location>
        <begin position="231"/>
        <end position="243"/>
    </location>
</feature>
<dbReference type="Proteomes" id="UP000075902">
    <property type="component" value="Unassembled WGS sequence"/>
</dbReference>
<reference evidence="2" key="2">
    <citation type="submission" date="2020-05" db="UniProtKB">
        <authorList>
            <consortium name="EnsemblMetazoa"/>
        </authorList>
    </citation>
    <scope>IDENTIFICATION</scope>
    <source>
        <strain evidence="2">CM1001059</strain>
    </source>
</reference>
<feature type="region of interest" description="Disordered" evidence="1">
    <location>
        <begin position="1"/>
        <end position="62"/>
    </location>
</feature>
<name>A0A182TU41_9DIPT</name>
<accession>A0A182TU41</accession>
<evidence type="ECO:0000313" key="2">
    <source>
        <dbReference type="EnsemblMetazoa" id="AMEC008338-PA"/>
    </source>
</evidence>
<protein>
    <submittedName>
        <fullName evidence="2">Uncharacterized protein</fullName>
    </submittedName>
</protein>
<feature type="compositionally biased region" description="Basic residues" evidence="1">
    <location>
        <begin position="244"/>
        <end position="261"/>
    </location>
</feature>
<evidence type="ECO:0000256" key="1">
    <source>
        <dbReference type="SAM" id="MobiDB-lite"/>
    </source>
</evidence>
<dbReference type="EnsemblMetazoa" id="AMEC008338-RA">
    <property type="protein sequence ID" value="AMEC008338-PA"/>
    <property type="gene ID" value="AMEC008338"/>
</dbReference>
<organism evidence="2 3">
    <name type="scientific">Anopheles melas</name>
    <dbReference type="NCBI Taxonomy" id="34690"/>
    <lineage>
        <taxon>Eukaryota</taxon>
        <taxon>Metazoa</taxon>
        <taxon>Ecdysozoa</taxon>
        <taxon>Arthropoda</taxon>
        <taxon>Hexapoda</taxon>
        <taxon>Insecta</taxon>
        <taxon>Pterygota</taxon>
        <taxon>Neoptera</taxon>
        <taxon>Endopterygota</taxon>
        <taxon>Diptera</taxon>
        <taxon>Nematocera</taxon>
        <taxon>Culicoidea</taxon>
        <taxon>Culicidae</taxon>
        <taxon>Anophelinae</taxon>
        <taxon>Anopheles</taxon>
    </lineage>
</organism>
<keyword evidence="3" id="KW-1185">Reference proteome</keyword>
<feature type="region of interest" description="Disordered" evidence="1">
    <location>
        <begin position="230"/>
        <end position="272"/>
    </location>
</feature>